<dbReference type="AlphaFoldDB" id="A0A836HJT9"/>
<evidence type="ECO:0000313" key="3">
    <source>
        <dbReference type="Proteomes" id="UP000673552"/>
    </source>
</evidence>
<reference evidence="3" key="2">
    <citation type="journal article" date="2021" name="Sci. Data">
        <title>Chromosome-scale genome sequencing, assembly and annotation of six genomes from subfamily Leishmaniinae.</title>
        <authorList>
            <person name="Almutairi H."/>
            <person name="Urbaniak M.D."/>
            <person name="Bates M.D."/>
            <person name="Jariyapan N."/>
            <person name="Kwakye-Nuako G."/>
            <person name="Thomaz Soccol V."/>
            <person name="Al-Salem W.S."/>
            <person name="Dillon R.J."/>
            <person name="Bates P.A."/>
            <person name="Gatherer D."/>
        </authorList>
    </citation>
    <scope>NUCLEOTIDE SEQUENCE [LARGE SCALE GENOMIC DNA]</scope>
</reference>
<feature type="region of interest" description="Disordered" evidence="1">
    <location>
        <begin position="191"/>
        <end position="221"/>
    </location>
</feature>
<proteinExistence type="predicted"/>
<feature type="compositionally biased region" description="Polar residues" evidence="1">
    <location>
        <begin position="276"/>
        <end position="285"/>
    </location>
</feature>
<dbReference type="GeneID" id="92517369"/>
<feature type="region of interest" description="Disordered" evidence="1">
    <location>
        <begin position="242"/>
        <end position="305"/>
    </location>
</feature>
<dbReference type="OrthoDB" id="266161at2759"/>
<accession>A0A836HJT9</accession>
<comment type="caution">
    <text evidence="2">The sequence shown here is derived from an EMBL/GenBank/DDBJ whole genome shotgun (WGS) entry which is preliminary data.</text>
</comment>
<keyword evidence="3" id="KW-1185">Reference proteome</keyword>
<dbReference type="KEGG" id="lmat:92517369"/>
<protein>
    <submittedName>
        <fullName evidence="2">Uncharacterized protein</fullName>
    </submittedName>
</protein>
<name>A0A836HJT9_9TRYP</name>
<gene>
    <name evidence="2" type="ORF">LSCM1_07489</name>
</gene>
<organism evidence="2 3">
    <name type="scientific">Leishmania martiniquensis</name>
    <dbReference type="NCBI Taxonomy" id="1580590"/>
    <lineage>
        <taxon>Eukaryota</taxon>
        <taxon>Discoba</taxon>
        <taxon>Euglenozoa</taxon>
        <taxon>Kinetoplastea</taxon>
        <taxon>Metakinetoplastina</taxon>
        <taxon>Trypanosomatida</taxon>
        <taxon>Trypanosomatidae</taxon>
        <taxon>Leishmaniinae</taxon>
        <taxon>Leishmania</taxon>
    </lineage>
</organism>
<dbReference type="Proteomes" id="UP000673552">
    <property type="component" value="Unassembled WGS sequence"/>
</dbReference>
<dbReference type="EMBL" id="JAFEUZ010000004">
    <property type="protein sequence ID" value="KAG5487532.1"/>
    <property type="molecule type" value="Genomic_DNA"/>
</dbReference>
<sequence>MASTVPWYCRDGVHGDLAKEVNVDGTAVYRTRGRLCDCTPPPLCSLSSSRAHPCPHPPPRRRRSGAPLLAEPLRKSVRGRGFGIDRVYMSPSSRDVHAWLSASALPEPSDAVHGARLYAVVPPLALDSAVGDLYAGYVSSTPCDAAAALPSIPVIRPRADLAEASPSTAVSDPLSADTTIAGVGRSADALPVHMLPVPPPAPSSAAAGTAPSPPCAAESNAVDRPSGIVHCPACGQRSTAAASSTSEAVQQPSAATESHMATAPAKSEAGGRDTLSPPTAGSTTVDPAGPTATVAPPSAPNAAEAVPPDLHVAQDMRAVDEVISHLLLNAVENGGRLRPPCGLPHCRLCDPSTAATAALSISPSSSTLPPRPCGCWGAAPVMCGSPAVAIIHHHYAK</sequence>
<dbReference type="RefSeq" id="XP_067181464.1">
    <property type="nucleotide sequence ID" value="XM_067324857.1"/>
</dbReference>
<reference evidence="3" key="1">
    <citation type="journal article" date="2021" name="Microbiol. Resour. Announc.">
        <title>LGAAP: Leishmaniinae Genome Assembly and Annotation Pipeline.</title>
        <authorList>
            <person name="Almutairi H."/>
            <person name="Urbaniak M.D."/>
            <person name="Bates M.D."/>
            <person name="Jariyapan N."/>
            <person name="Kwakye-Nuako G."/>
            <person name="Thomaz-Soccol V."/>
            <person name="Al-Salem W.S."/>
            <person name="Dillon R.J."/>
            <person name="Bates P.A."/>
            <person name="Gatherer D."/>
        </authorList>
    </citation>
    <scope>NUCLEOTIDE SEQUENCE [LARGE SCALE GENOMIC DNA]</scope>
</reference>
<evidence type="ECO:0000313" key="2">
    <source>
        <dbReference type="EMBL" id="KAG5487532.1"/>
    </source>
</evidence>
<evidence type="ECO:0000256" key="1">
    <source>
        <dbReference type="SAM" id="MobiDB-lite"/>
    </source>
</evidence>